<evidence type="ECO:0000313" key="22">
    <source>
        <dbReference type="Proteomes" id="UP000694892"/>
    </source>
</evidence>
<evidence type="ECO:0000256" key="6">
    <source>
        <dbReference type="ARBA" id="ARBA00004486"/>
    </source>
</evidence>
<organism evidence="21 22">
    <name type="scientific">Xenopus laevis</name>
    <name type="common">African clawed frog</name>
    <dbReference type="NCBI Taxonomy" id="8355"/>
    <lineage>
        <taxon>Eukaryota</taxon>
        <taxon>Metazoa</taxon>
        <taxon>Chordata</taxon>
        <taxon>Craniata</taxon>
        <taxon>Vertebrata</taxon>
        <taxon>Euteleostomi</taxon>
        <taxon>Amphibia</taxon>
        <taxon>Batrachia</taxon>
        <taxon>Anura</taxon>
        <taxon>Pipoidea</taxon>
        <taxon>Pipidae</taxon>
        <taxon>Xenopodinae</taxon>
        <taxon>Xenopus</taxon>
        <taxon>Xenopus</taxon>
    </lineage>
</organism>
<evidence type="ECO:0000313" key="21">
    <source>
        <dbReference type="EMBL" id="OCT87201.1"/>
    </source>
</evidence>
<dbReference type="GO" id="GO:0045121">
    <property type="term" value="C:membrane raft"/>
    <property type="evidence" value="ECO:0007669"/>
    <property type="project" value="UniProtKB-SubCell"/>
</dbReference>
<evidence type="ECO:0000256" key="8">
    <source>
        <dbReference type="ARBA" id="ARBA00007029"/>
    </source>
</evidence>
<feature type="compositionally biased region" description="Low complexity" evidence="19">
    <location>
        <begin position="232"/>
        <end position="250"/>
    </location>
</feature>
<evidence type="ECO:0000256" key="14">
    <source>
        <dbReference type="ARBA" id="ARBA00022989"/>
    </source>
</evidence>
<evidence type="ECO:0000256" key="15">
    <source>
        <dbReference type="ARBA" id="ARBA00023136"/>
    </source>
</evidence>
<dbReference type="GO" id="GO:0007155">
    <property type="term" value="P:cell adhesion"/>
    <property type="evidence" value="ECO:0007669"/>
    <property type="project" value="UniProtKB-KW"/>
</dbReference>
<comment type="similarity">
    <text evidence="8">Belongs to the podocalyxin family.</text>
</comment>
<dbReference type="GO" id="GO:0016477">
    <property type="term" value="P:cell migration"/>
    <property type="evidence" value="ECO:0007669"/>
    <property type="project" value="InterPro"/>
</dbReference>
<reference evidence="22" key="1">
    <citation type="journal article" date="2016" name="Nature">
        <title>Genome evolution in the allotetraploid frog Xenopus laevis.</title>
        <authorList>
            <person name="Session A.M."/>
            <person name="Uno Y."/>
            <person name="Kwon T."/>
            <person name="Chapman J.A."/>
            <person name="Toyoda A."/>
            <person name="Takahashi S."/>
            <person name="Fukui A."/>
            <person name="Hikosaka A."/>
            <person name="Suzuki A."/>
            <person name="Kondo M."/>
            <person name="van Heeringen S.J."/>
            <person name="Quigley I."/>
            <person name="Heinz S."/>
            <person name="Ogino H."/>
            <person name="Ochi H."/>
            <person name="Hellsten U."/>
            <person name="Lyons J.B."/>
            <person name="Simakov O."/>
            <person name="Putnam N."/>
            <person name="Stites J."/>
            <person name="Kuroki Y."/>
            <person name="Tanaka T."/>
            <person name="Michiue T."/>
            <person name="Watanabe M."/>
            <person name="Bogdanovic O."/>
            <person name="Lister R."/>
            <person name="Georgiou G."/>
            <person name="Paranjpe S.S."/>
            <person name="van Kruijsbergen I."/>
            <person name="Shu S."/>
            <person name="Carlson J."/>
            <person name="Kinoshita T."/>
            <person name="Ohta Y."/>
            <person name="Mawaribuchi S."/>
            <person name="Jenkins J."/>
            <person name="Grimwood J."/>
            <person name="Schmutz J."/>
            <person name="Mitros T."/>
            <person name="Mozaffari S.V."/>
            <person name="Suzuki Y."/>
            <person name="Haramoto Y."/>
            <person name="Yamamoto T.S."/>
            <person name="Takagi C."/>
            <person name="Heald R."/>
            <person name="Miller K."/>
            <person name="Haudenschild C."/>
            <person name="Kitzman J."/>
            <person name="Nakayama T."/>
            <person name="Izutsu Y."/>
            <person name="Robert J."/>
            <person name="Fortriede J."/>
            <person name="Burns K."/>
            <person name="Lotay V."/>
            <person name="Karimi K."/>
            <person name="Yasuoka Y."/>
            <person name="Dichmann D.S."/>
            <person name="Flajnik M.F."/>
            <person name="Houston D.W."/>
            <person name="Shendure J."/>
            <person name="DuPasquier L."/>
            <person name="Vize P.D."/>
            <person name="Zorn A.M."/>
            <person name="Ito M."/>
            <person name="Marcotte E.M."/>
            <person name="Wallingford J.B."/>
            <person name="Ito Y."/>
            <person name="Asashima M."/>
            <person name="Ueno N."/>
            <person name="Matsuda Y."/>
            <person name="Veenstra G.J."/>
            <person name="Fujiyama A."/>
            <person name="Harland R.M."/>
            <person name="Taira M."/>
            <person name="Rokhsar D.S."/>
        </authorList>
    </citation>
    <scope>NUCLEOTIDE SEQUENCE [LARGE SCALE GENOMIC DNA]</scope>
    <source>
        <strain evidence="22">J</strain>
    </source>
</reference>
<evidence type="ECO:0000256" key="3">
    <source>
        <dbReference type="ARBA" id="ARBA00004285"/>
    </source>
</evidence>
<evidence type="ECO:0000256" key="19">
    <source>
        <dbReference type="SAM" id="MobiDB-lite"/>
    </source>
</evidence>
<dbReference type="AlphaFoldDB" id="A0A974DAG5"/>
<name>A0A974DAG5_XENLA</name>
<dbReference type="GO" id="GO:0022408">
    <property type="term" value="P:negative regulation of cell-cell adhesion"/>
    <property type="evidence" value="ECO:0007669"/>
    <property type="project" value="TreeGrafter"/>
</dbReference>
<dbReference type="InterPro" id="IPR013836">
    <property type="entry name" value="CD34/Podocalyxin"/>
</dbReference>
<feature type="compositionally biased region" description="Polar residues" evidence="19">
    <location>
        <begin position="283"/>
        <end position="296"/>
    </location>
</feature>
<evidence type="ECO:0000256" key="9">
    <source>
        <dbReference type="ARBA" id="ARBA00017371"/>
    </source>
</evidence>
<evidence type="ECO:0000256" key="7">
    <source>
        <dbReference type="ARBA" id="ARBA00004510"/>
    </source>
</evidence>
<feature type="region of interest" description="Disordered" evidence="19">
    <location>
        <begin position="163"/>
        <end position="297"/>
    </location>
</feature>
<dbReference type="Proteomes" id="UP000694892">
    <property type="component" value="Chromosome 3S"/>
</dbReference>
<feature type="compositionally biased region" description="Low complexity" evidence="19">
    <location>
        <begin position="267"/>
        <end position="282"/>
    </location>
</feature>
<keyword evidence="14 20" id="KW-1133">Transmembrane helix</keyword>
<dbReference type="Pfam" id="PF06365">
    <property type="entry name" value="CD34_antigen"/>
    <property type="match status" value="1"/>
</dbReference>
<dbReference type="EMBL" id="CM004471">
    <property type="protein sequence ID" value="OCT87201.1"/>
    <property type="molecule type" value="Genomic_DNA"/>
</dbReference>
<evidence type="ECO:0000256" key="12">
    <source>
        <dbReference type="ARBA" id="ARBA00022729"/>
    </source>
</evidence>
<dbReference type="GO" id="GO:0033634">
    <property type="term" value="P:positive regulation of cell-cell adhesion mediated by integrin"/>
    <property type="evidence" value="ECO:0007669"/>
    <property type="project" value="TreeGrafter"/>
</dbReference>
<feature type="compositionally biased region" description="Polar residues" evidence="19">
    <location>
        <begin position="251"/>
        <end position="266"/>
    </location>
</feature>
<dbReference type="GO" id="GO:0016324">
    <property type="term" value="C:apical plasma membrane"/>
    <property type="evidence" value="ECO:0007669"/>
    <property type="project" value="UniProtKB-SubCell"/>
</dbReference>
<feature type="transmembrane region" description="Helical" evidence="20">
    <location>
        <begin position="434"/>
        <end position="460"/>
    </location>
</feature>
<feature type="compositionally biased region" description="Polar residues" evidence="19">
    <location>
        <begin position="163"/>
        <end position="231"/>
    </location>
</feature>
<keyword evidence="15 20" id="KW-0472">Membrane</keyword>
<evidence type="ECO:0000256" key="16">
    <source>
        <dbReference type="ARBA" id="ARBA00023180"/>
    </source>
</evidence>
<gene>
    <name evidence="21" type="ORF">XELAEV_18020898mg</name>
</gene>
<dbReference type="GO" id="GO:0030027">
    <property type="term" value="C:lamellipodium"/>
    <property type="evidence" value="ECO:0007669"/>
    <property type="project" value="UniProtKB-SubCell"/>
</dbReference>
<comment type="subcellular location">
    <subcellularLocation>
        <location evidence="2">Apical cell membrane</location>
    </subcellularLocation>
    <subcellularLocation>
        <location evidence="6">Cell projection</location>
        <location evidence="6">Filopodium</location>
    </subcellularLocation>
    <subcellularLocation>
        <location evidence="7">Cell projection</location>
        <location evidence="7">Lamellipodium</location>
    </subcellularLocation>
    <subcellularLocation>
        <location evidence="1">Cell projection</location>
        <location evidence="1">Microvillus</location>
    </subcellularLocation>
    <subcellularLocation>
        <location evidence="4">Cell projection</location>
        <location evidence="4">Ruffle</location>
    </subcellularLocation>
    <subcellularLocation>
        <location evidence="3">Membrane raft</location>
    </subcellularLocation>
    <subcellularLocation>
        <location evidence="5">Membrane</location>
        <topology evidence="5">Single-pass type I membrane protein</topology>
    </subcellularLocation>
</comment>
<evidence type="ECO:0000256" key="11">
    <source>
        <dbReference type="ARBA" id="ARBA00022692"/>
    </source>
</evidence>
<evidence type="ECO:0000256" key="18">
    <source>
        <dbReference type="ARBA" id="ARBA00031141"/>
    </source>
</evidence>
<evidence type="ECO:0000256" key="1">
    <source>
        <dbReference type="ARBA" id="ARBA00004105"/>
    </source>
</evidence>
<keyword evidence="12" id="KW-0732">Signal</keyword>
<evidence type="ECO:0000256" key="2">
    <source>
        <dbReference type="ARBA" id="ARBA00004221"/>
    </source>
</evidence>
<dbReference type="GO" id="GO:0001726">
    <property type="term" value="C:ruffle"/>
    <property type="evidence" value="ECO:0007669"/>
    <property type="project" value="UniProtKB-SubCell"/>
</dbReference>
<protein>
    <recommendedName>
        <fullName evidence="9">Podocalyxin</fullName>
    </recommendedName>
    <alternativeName>
        <fullName evidence="18">Podocalyxin-like protein 1</fullName>
    </alternativeName>
</protein>
<dbReference type="GO" id="GO:0031528">
    <property type="term" value="C:microvillus membrane"/>
    <property type="evidence" value="ECO:0007669"/>
    <property type="project" value="TreeGrafter"/>
</dbReference>
<dbReference type="GO" id="GO:0032534">
    <property type="term" value="P:regulation of microvillus assembly"/>
    <property type="evidence" value="ECO:0007669"/>
    <property type="project" value="TreeGrafter"/>
</dbReference>
<evidence type="ECO:0000256" key="13">
    <source>
        <dbReference type="ARBA" id="ARBA00022889"/>
    </source>
</evidence>
<evidence type="ECO:0000256" key="10">
    <source>
        <dbReference type="ARBA" id="ARBA00022475"/>
    </source>
</evidence>
<evidence type="ECO:0000256" key="20">
    <source>
        <dbReference type="SAM" id="Phobius"/>
    </source>
</evidence>
<keyword evidence="17" id="KW-0966">Cell projection</keyword>
<keyword evidence="16" id="KW-0325">Glycoprotein</keyword>
<accession>A0A974DAG5</accession>
<evidence type="ECO:0000256" key="4">
    <source>
        <dbReference type="ARBA" id="ARBA00004466"/>
    </source>
</evidence>
<evidence type="ECO:0000256" key="5">
    <source>
        <dbReference type="ARBA" id="ARBA00004479"/>
    </source>
</evidence>
<keyword evidence="13" id="KW-0130">Cell adhesion</keyword>
<proteinExistence type="inferred from homology"/>
<dbReference type="InterPro" id="IPR017403">
    <property type="entry name" value="PODXL"/>
</dbReference>
<keyword evidence="10" id="KW-1003">Cell membrane</keyword>
<dbReference type="PANTHER" id="PTHR12067">
    <property type="entry name" value="PODOCALYXIN"/>
    <property type="match status" value="1"/>
</dbReference>
<dbReference type="PANTHER" id="PTHR12067:SF5">
    <property type="entry name" value="PODOCALYXIN"/>
    <property type="match status" value="1"/>
</dbReference>
<evidence type="ECO:0000256" key="17">
    <source>
        <dbReference type="ARBA" id="ARBA00023273"/>
    </source>
</evidence>
<keyword evidence="11 20" id="KW-0812">Transmembrane</keyword>
<dbReference type="GO" id="GO:0030175">
    <property type="term" value="C:filopodium"/>
    <property type="evidence" value="ECO:0007669"/>
    <property type="project" value="UniProtKB-SubCell"/>
</dbReference>
<sequence length="531" mass="57392">MHTVIHLAILCHHQLCKEVRLITGGVALAECALLGDRAVVVSRLIRESISFPSFRRRALYHPTLFCDVIGGSLGSIEGTPEVTDVGCNILSMAQQTTIVSAATTPLENLTTKASITDTSAALTTKPTTVTVPVTSTEMATSSVLSLTQSSVTSASAANIPNPISTVTAASTPKGTTAGKTDSALTTTVTPSAQSSLKPTATSTAGNPLSSQETFQTTEATVKQEQSSHAEPTSTSAQQNTTTQVQDTTPTNRSTVYSSFTSPISLPTTNTTSNMTASTAGTTESPTTSLPTGSINGTPAVDTTLLTTTFQTSTKLPGSNVNIKVTCQKKVFDNINLKLKTNASRSCNSDIGMKQYEDLQNICKAVRPVIEYTEQCNIVLGYNDKWSDRVEVLEVVVETRLAHNDLHNMLKNLTDKDGKSLFLTDKIESIDDDDWLSMPLIITIVCLAVSLLLIAAIYGCWHQRQTHKREQRLTEELQTMENGYHDNPTLEVMETAPEMQENKCGFNRELGDSWIVPLDNLREDIEEEDTHL</sequence>